<evidence type="ECO:0000313" key="7">
    <source>
        <dbReference type="EMBL" id="RNB84494.1"/>
    </source>
</evidence>
<keyword evidence="8" id="KW-1185">Reference proteome</keyword>
<dbReference type="OrthoDB" id="9808500at2"/>
<feature type="transmembrane region" description="Helical" evidence="6">
    <location>
        <begin position="83"/>
        <end position="103"/>
    </location>
</feature>
<keyword evidence="5 6" id="KW-0472">Membrane</keyword>
<dbReference type="InterPro" id="IPR002794">
    <property type="entry name" value="DUF92_TMEM19"/>
</dbReference>
<evidence type="ECO:0000256" key="2">
    <source>
        <dbReference type="ARBA" id="ARBA00009012"/>
    </source>
</evidence>
<evidence type="ECO:0000256" key="5">
    <source>
        <dbReference type="ARBA" id="ARBA00023136"/>
    </source>
</evidence>
<evidence type="ECO:0000256" key="1">
    <source>
        <dbReference type="ARBA" id="ARBA00004141"/>
    </source>
</evidence>
<keyword evidence="4 6" id="KW-1133">Transmembrane helix</keyword>
<feature type="transmembrane region" description="Helical" evidence="6">
    <location>
        <begin position="30"/>
        <end position="62"/>
    </location>
</feature>
<feature type="transmembrane region" description="Helical" evidence="6">
    <location>
        <begin position="153"/>
        <end position="179"/>
    </location>
</feature>
<sequence>MGDWLVGILCSGLVAWVAWRKQSLSVSGAISALIVGTILFAVGSLAWFGSMIFFFVSSSLLTRWKHRAKARLEATYEKSGRRDAGQVVANGGFATLLCIAYAWTPEPYWLYLFVGVMATVTADTWATEIGGLSSQKPFSILSGKRVEAGTSGGITAIGLLASAAGGLLIGAVFWLFAWIRGDVWIMHVVDGWRWVVAGLLSGTLGSLTDSLLGAAWQRKNRCMVCGKEMEASFHCGQATRQSRGFKWLGNDAVNMVSSAVGGVVAFLLMNG</sequence>
<evidence type="ECO:0000256" key="3">
    <source>
        <dbReference type="ARBA" id="ARBA00022692"/>
    </source>
</evidence>
<name>A0A3M8D8X3_9BACL</name>
<gene>
    <name evidence="7" type="ORF">EDM56_20480</name>
</gene>
<evidence type="ECO:0000313" key="8">
    <source>
        <dbReference type="Proteomes" id="UP000271031"/>
    </source>
</evidence>
<protein>
    <submittedName>
        <fullName evidence="7">DUF92 domain-containing protein</fullName>
    </submittedName>
</protein>
<accession>A0A3M8D8X3</accession>
<feature type="transmembrane region" description="Helical" evidence="6">
    <location>
        <begin position="109"/>
        <end position="132"/>
    </location>
</feature>
<keyword evidence="3 6" id="KW-0812">Transmembrane</keyword>
<feature type="transmembrane region" description="Helical" evidence="6">
    <location>
        <begin position="191"/>
        <end position="212"/>
    </location>
</feature>
<evidence type="ECO:0000256" key="6">
    <source>
        <dbReference type="SAM" id="Phobius"/>
    </source>
</evidence>
<feature type="transmembrane region" description="Helical" evidence="6">
    <location>
        <begin position="252"/>
        <end position="269"/>
    </location>
</feature>
<dbReference type="Pfam" id="PF01940">
    <property type="entry name" value="DUF92"/>
    <property type="match status" value="1"/>
</dbReference>
<comment type="caution">
    <text evidence="7">The sequence shown here is derived from an EMBL/GenBank/DDBJ whole genome shotgun (WGS) entry which is preliminary data.</text>
</comment>
<dbReference type="Proteomes" id="UP000271031">
    <property type="component" value="Unassembled WGS sequence"/>
</dbReference>
<dbReference type="PANTHER" id="PTHR13353:SF5">
    <property type="entry name" value="TRANSMEMBRANE PROTEIN 19"/>
    <property type="match status" value="1"/>
</dbReference>
<dbReference type="RefSeq" id="WP_122919777.1">
    <property type="nucleotide sequence ID" value="NZ_RHHQ01000017.1"/>
</dbReference>
<reference evidence="7 8" key="1">
    <citation type="submission" date="2018-10" db="EMBL/GenBank/DDBJ databases">
        <title>Phylogenomics of Brevibacillus.</title>
        <authorList>
            <person name="Dunlap C."/>
        </authorList>
    </citation>
    <scope>NUCLEOTIDE SEQUENCE [LARGE SCALE GENOMIC DNA]</scope>
    <source>
        <strain evidence="7 8">JCM 15716</strain>
    </source>
</reference>
<comment type="similarity">
    <text evidence="2">Belongs to the TMEM19 family.</text>
</comment>
<comment type="subcellular location">
    <subcellularLocation>
        <location evidence="1">Membrane</location>
        <topology evidence="1">Multi-pass membrane protein</topology>
    </subcellularLocation>
</comment>
<evidence type="ECO:0000256" key="4">
    <source>
        <dbReference type="ARBA" id="ARBA00022989"/>
    </source>
</evidence>
<proteinExistence type="inferred from homology"/>
<dbReference type="PANTHER" id="PTHR13353">
    <property type="entry name" value="TRANSMEMBRANE PROTEIN 19"/>
    <property type="match status" value="1"/>
</dbReference>
<organism evidence="7 8">
    <name type="scientific">Brevibacillus fluminis</name>
    <dbReference type="NCBI Taxonomy" id="511487"/>
    <lineage>
        <taxon>Bacteria</taxon>
        <taxon>Bacillati</taxon>
        <taxon>Bacillota</taxon>
        <taxon>Bacilli</taxon>
        <taxon>Bacillales</taxon>
        <taxon>Paenibacillaceae</taxon>
        <taxon>Brevibacillus</taxon>
    </lineage>
</organism>
<dbReference type="AlphaFoldDB" id="A0A3M8D8X3"/>
<dbReference type="GO" id="GO:0016020">
    <property type="term" value="C:membrane"/>
    <property type="evidence" value="ECO:0007669"/>
    <property type="project" value="UniProtKB-SubCell"/>
</dbReference>
<dbReference type="EMBL" id="RHHQ01000017">
    <property type="protein sequence ID" value="RNB84494.1"/>
    <property type="molecule type" value="Genomic_DNA"/>
</dbReference>